<name>A0ABR9ANU4_9BACT</name>
<gene>
    <name evidence="3" type="ORF">IFO69_11080</name>
</gene>
<dbReference type="InterPro" id="IPR025295">
    <property type="entry name" value="eCIS_core_dom"/>
</dbReference>
<dbReference type="EMBL" id="JACYTQ010000003">
    <property type="protein sequence ID" value="MBD8489289.1"/>
    <property type="molecule type" value="Genomic_DNA"/>
</dbReference>
<protein>
    <submittedName>
        <fullName evidence="3">DUF4157 domain-containing protein</fullName>
    </submittedName>
</protein>
<feature type="compositionally biased region" description="Basic and acidic residues" evidence="1">
    <location>
        <begin position="29"/>
        <end position="41"/>
    </location>
</feature>
<sequence length="457" mass="51508">MRFFRKKKHGAKTSQSGPFIQPKLSVGKSGDKYEQEADHMASKVVDTQTSSIQKKGAAEEEQVQQKSLAESTTKVQKKDLKEEEPVQKQEKAEEEEVQAKSAEEEEAVQKQEGEEEELQTKGEEEEEAVQAKGEEEEEALQAKAASTHVKRPNKIEHQLHQSKGAGQTMTQEAKHKMEQGFGADFSKVKIHTDQSAIEMNKTLGAHAFTNGNDIYFNTGKYDPNSKNGQLLLAHELTHTLQQQGAVKKKIQRKVKISGTDEKTQEKFLGKINDGTPIKFKLDSQQLEPENKDAKGTDTFTKKMLGAIKAAQNVDLKLITENDQVFIDSFNSGKVDTADMFGLSSNIFKSWLLHFVIERFAIADYDKKKSTATNEDFEKAHEAGHEAQEAFLKELYPKKTIKYKSEGFDETTKKVDKNNDGTIDYIFDFTDVKYVFTQPIKNGKTLENITKAELKEVK</sequence>
<proteinExistence type="predicted"/>
<dbReference type="Proteomes" id="UP000647133">
    <property type="component" value="Unassembled WGS sequence"/>
</dbReference>
<feature type="region of interest" description="Disordered" evidence="1">
    <location>
        <begin position="1"/>
        <end position="154"/>
    </location>
</feature>
<feature type="compositionally biased region" description="Acidic residues" evidence="1">
    <location>
        <begin position="123"/>
        <end position="139"/>
    </location>
</feature>
<accession>A0ABR9ANU4</accession>
<dbReference type="Pfam" id="PF13699">
    <property type="entry name" value="eCIS_core"/>
    <property type="match status" value="1"/>
</dbReference>
<evidence type="ECO:0000313" key="3">
    <source>
        <dbReference type="EMBL" id="MBD8489289.1"/>
    </source>
</evidence>
<dbReference type="RefSeq" id="WP_192010171.1">
    <property type="nucleotide sequence ID" value="NZ_JACYTQ010000003.1"/>
</dbReference>
<reference evidence="3 4" key="1">
    <citation type="submission" date="2020-09" db="EMBL/GenBank/DDBJ databases">
        <title>Echinicola sp. CAU 1574 isolated from sand of Sido Beach.</title>
        <authorList>
            <person name="Kim W."/>
        </authorList>
    </citation>
    <scope>NUCLEOTIDE SEQUENCE [LARGE SCALE GENOMIC DNA]</scope>
    <source>
        <strain evidence="3 4">CAU 1574</strain>
    </source>
</reference>
<organism evidence="3 4">
    <name type="scientific">Echinicola arenosa</name>
    <dbReference type="NCBI Taxonomy" id="2774144"/>
    <lineage>
        <taxon>Bacteria</taxon>
        <taxon>Pseudomonadati</taxon>
        <taxon>Bacteroidota</taxon>
        <taxon>Cytophagia</taxon>
        <taxon>Cytophagales</taxon>
        <taxon>Cyclobacteriaceae</taxon>
        <taxon>Echinicola</taxon>
    </lineage>
</organism>
<evidence type="ECO:0000313" key="4">
    <source>
        <dbReference type="Proteomes" id="UP000647133"/>
    </source>
</evidence>
<keyword evidence="4" id="KW-1185">Reference proteome</keyword>
<feature type="domain" description="eCIS core" evidence="2">
    <location>
        <begin position="170"/>
        <end position="245"/>
    </location>
</feature>
<evidence type="ECO:0000259" key="2">
    <source>
        <dbReference type="Pfam" id="PF13699"/>
    </source>
</evidence>
<feature type="compositionally biased region" description="Basic residues" evidence="1">
    <location>
        <begin position="1"/>
        <end position="11"/>
    </location>
</feature>
<feature type="compositionally biased region" description="Basic and acidic residues" evidence="1">
    <location>
        <begin position="76"/>
        <end position="122"/>
    </location>
</feature>
<feature type="compositionally biased region" description="Polar residues" evidence="1">
    <location>
        <begin position="64"/>
        <end position="74"/>
    </location>
</feature>
<comment type="caution">
    <text evidence="3">The sequence shown here is derived from an EMBL/GenBank/DDBJ whole genome shotgun (WGS) entry which is preliminary data.</text>
</comment>
<evidence type="ECO:0000256" key="1">
    <source>
        <dbReference type="SAM" id="MobiDB-lite"/>
    </source>
</evidence>